<organism evidence="2 3">
    <name type="scientific">Pristionchus pacificus</name>
    <name type="common">Parasitic nematode worm</name>
    <dbReference type="NCBI Taxonomy" id="54126"/>
    <lineage>
        <taxon>Eukaryota</taxon>
        <taxon>Metazoa</taxon>
        <taxon>Ecdysozoa</taxon>
        <taxon>Nematoda</taxon>
        <taxon>Chromadorea</taxon>
        <taxon>Rhabditida</taxon>
        <taxon>Rhabditina</taxon>
        <taxon>Diplogasteromorpha</taxon>
        <taxon>Diplogasteroidea</taxon>
        <taxon>Neodiplogasteridae</taxon>
        <taxon>Pristionchus</taxon>
    </lineage>
</organism>
<protein>
    <submittedName>
        <fullName evidence="2">Uncharacterized protein</fullName>
    </submittedName>
</protein>
<evidence type="ECO:0000256" key="1">
    <source>
        <dbReference type="SAM" id="MobiDB-lite"/>
    </source>
</evidence>
<accession>A0A8R1UH33</accession>
<dbReference type="EnsemblMetazoa" id="PPA24486.1">
    <property type="protein sequence ID" value="PPA24486.1"/>
    <property type="gene ID" value="WBGene00114040"/>
</dbReference>
<accession>A0A2A6CFW6</accession>
<feature type="compositionally biased region" description="Basic and acidic residues" evidence="1">
    <location>
        <begin position="429"/>
        <end position="447"/>
    </location>
</feature>
<feature type="region of interest" description="Disordered" evidence="1">
    <location>
        <begin position="428"/>
        <end position="512"/>
    </location>
</feature>
<keyword evidence="3" id="KW-1185">Reference proteome</keyword>
<feature type="region of interest" description="Disordered" evidence="1">
    <location>
        <begin position="363"/>
        <end position="392"/>
    </location>
</feature>
<reference evidence="3" key="1">
    <citation type="journal article" date="2008" name="Nat. Genet.">
        <title>The Pristionchus pacificus genome provides a unique perspective on nematode lifestyle and parasitism.</title>
        <authorList>
            <person name="Dieterich C."/>
            <person name="Clifton S.W."/>
            <person name="Schuster L.N."/>
            <person name="Chinwalla A."/>
            <person name="Delehaunty K."/>
            <person name="Dinkelacker I."/>
            <person name="Fulton L."/>
            <person name="Fulton R."/>
            <person name="Godfrey J."/>
            <person name="Minx P."/>
            <person name="Mitreva M."/>
            <person name="Roeseler W."/>
            <person name="Tian H."/>
            <person name="Witte H."/>
            <person name="Yang S.P."/>
            <person name="Wilson R.K."/>
            <person name="Sommer R.J."/>
        </authorList>
    </citation>
    <scope>NUCLEOTIDE SEQUENCE [LARGE SCALE GENOMIC DNA]</scope>
    <source>
        <strain evidence="3">PS312</strain>
    </source>
</reference>
<feature type="compositionally biased region" description="Low complexity" evidence="1">
    <location>
        <begin position="363"/>
        <end position="390"/>
    </location>
</feature>
<reference evidence="2" key="2">
    <citation type="submission" date="2022-06" db="UniProtKB">
        <authorList>
            <consortium name="EnsemblMetazoa"/>
        </authorList>
    </citation>
    <scope>IDENTIFICATION</scope>
    <source>
        <strain evidence="2">PS312</strain>
    </source>
</reference>
<proteinExistence type="predicted"/>
<feature type="compositionally biased region" description="Basic and acidic residues" evidence="1">
    <location>
        <begin position="468"/>
        <end position="481"/>
    </location>
</feature>
<evidence type="ECO:0000313" key="2">
    <source>
        <dbReference type="EnsemblMetazoa" id="PPA24486.1"/>
    </source>
</evidence>
<gene>
    <name evidence="2" type="primary">WBGene00114040</name>
</gene>
<sequence length="563" mass="59130">MEPGAAPHPDQVHSIEVEPLITTLGPQPLIPAPAPIVQLSTTAKEPISMRPRKLRVRKVKTTPSPFLDSPQAPCIPCNTPSISVSTSEPCPTGENATDCPCDCAEAAVNGTDERITQKKGPKFYLTINGKSPNGRRGLAKRQCCCGGCGRRCCGCGGGCCCCGGGGGGGGGGFINTCMNNTSILCNNNNNNNCCILAVPCLTCCCFIRGGWSIPDAKKGVAQDQAAAVNLTATIIATAITTTAAAVILTKVDAAIRQPLQILTAATTNLTADADVRVKAAAAAEAAGADAAVDVGAADAACLAAICSPGRACAARNGASSEAAAAAVRVASEFYLRCCPYCNFCCNGMRTTAAGTGRKKREAAAAATTPAAPATPAAAASATSARPPAARKMLADTQRAFVKREKRQNRNRESSQCPLCPCNWCARPSANRDRHSSSYREKQREPADYARSGAPSVQYPRGGEGGEAPPRDADYPYADERRPRFRSYATARPPPRHGGSPYPAQPERDPEGFNPRVRMPQGGPVRGSGPFARALQMSSPFPWMRNWLSDQMRLRHRILGYDAY</sequence>
<dbReference type="AlphaFoldDB" id="A0A2A6CFW6"/>
<evidence type="ECO:0000313" key="3">
    <source>
        <dbReference type="Proteomes" id="UP000005239"/>
    </source>
</evidence>
<dbReference type="Proteomes" id="UP000005239">
    <property type="component" value="Unassembled WGS sequence"/>
</dbReference>
<name>A0A2A6CFW6_PRIPA</name>